<feature type="domain" description="SprT-like" evidence="14">
    <location>
        <begin position="15"/>
        <end position="178"/>
    </location>
</feature>
<keyword evidence="7" id="KW-0863">Zinc-finger</keyword>
<dbReference type="GO" id="GO:0006281">
    <property type="term" value="P:DNA repair"/>
    <property type="evidence" value="ECO:0007669"/>
    <property type="project" value="UniProtKB-KW"/>
</dbReference>
<evidence type="ECO:0000259" key="15">
    <source>
        <dbReference type="SMART" id="SM00734"/>
    </source>
</evidence>
<dbReference type="GO" id="GO:0031593">
    <property type="term" value="F:polyubiquitin modification-dependent protein binding"/>
    <property type="evidence" value="ECO:0007669"/>
    <property type="project" value="TreeGrafter"/>
</dbReference>
<feature type="compositionally biased region" description="Basic and acidic residues" evidence="13">
    <location>
        <begin position="238"/>
        <end position="257"/>
    </location>
</feature>
<feature type="compositionally biased region" description="Polar residues" evidence="13">
    <location>
        <begin position="258"/>
        <end position="269"/>
    </location>
</feature>
<dbReference type="InterPro" id="IPR006640">
    <property type="entry name" value="SprT-like_domain"/>
</dbReference>
<feature type="compositionally biased region" description="Basic and acidic residues" evidence="13">
    <location>
        <begin position="415"/>
        <end position="424"/>
    </location>
</feature>
<keyword evidence="3" id="KW-0158">Chromosome</keyword>
<feature type="compositionally biased region" description="Polar residues" evidence="13">
    <location>
        <begin position="438"/>
        <end position="450"/>
    </location>
</feature>
<proteinExistence type="inferred from homology"/>
<keyword evidence="17" id="KW-1185">Reference proteome</keyword>
<dbReference type="AlphaFoldDB" id="A0AAV1HVQ7"/>
<dbReference type="SMART" id="SM00731">
    <property type="entry name" value="SprT"/>
    <property type="match status" value="1"/>
</dbReference>
<keyword evidence="4" id="KW-0645">Protease</keyword>
<organism evidence="16 17">
    <name type="scientific">Coccomyxa viridis</name>
    <dbReference type="NCBI Taxonomy" id="1274662"/>
    <lineage>
        <taxon>Eukaryota</taxon>
        <taxon>Viridiplantae</taxon>
        <taxon>Chlorophyta</taxon>
        <taxon>core chlorophytes</taxon>
        <taxon>Trebouxiophyceae</taxon>
        <taxon>Trebouxiophyceae incertae sedis</taxon>
        <taxon>Coccomyxaceae</taxon>
        <taxon>Coccomyxa</taxon>
    </lineage>
</organism>
<comment type="similarity">
    <text evidence="2">Belongs to the Spartan family.</text>
</comment>
<feature type="compositionally biased region" description="Low complexity" evidence="13">
    <location>
        <begin position="428"/>
        <end position="437"/>
    </location>
</feature>
<evidence type="ECO:0000313" key="17">
    <source>
        <dbReference type="Proteomes" id="UP001314263"/>
    </source>
</evidence>
<dbReference type="EMBL" id="CAUYUE010000002">
    <property type="protein sequence ID" value="CAK0741189.1"/>
    <property type="molecule type" value="Genomic_DNA"/>
</dbReference>
<feature type="compositionally biased region" description="Basic and acidic residues" evidence="13">
    <location>
        <begin position="379"/>
        <end position="394"/>
    </location>
</feature>
<feature type="compositionally biased region" description="Basic and acidic residues" evidence="13">
    <location>
        <begin position="290"/>
        <end position="301"/>
    </location>
</feature>
<accession>A0AAV1HVQ7</accession>
<evidence type="ECO:0000256" key="12">
    <source>
        <dbReference type="ARBA" id="ARBA00030396"/>
    </source>
</evidence>
<sequence>MDISADATDLLDPFPDIVALFLHYNALYFDGDLHTTSVRWSSERMTSCAGTCEYGNGAPIIKLSAPILRYRTSDDLKDVLLHEMIHAYVFTKGQHRRDGDHGPRFRAKMHEINAATLPDLQRPAEGYKLDVHHHWIAEVREHQKHHWRCQQCGDFIQRAMNRPPQEADCRARAGASCADPRCHFHVHRRGCGGAYNKVSEPAAFTERQNKKRKRQWGDPKFATETGAPSPAAGSKGRVTLEDFFNRIPKEETGEEHPPQQNSTAQQAEQTDAERPSGPQPQQTKRRRARPEKEENTEERRGRLLQATLQRIGRMKAEELESSKAGIAEGPSAGSNGRLQESSPVVPAASEQPVCLDGAAATGHEALLSALDAPKRRRPQDKTVDLSGLDSKEDAVSIQSNSRAGEDAGIQGSNKGYHEADEARKQRSSSEVFRESSSTQADETYMQPSTFSEQVNCPICQRQWPVDSMTNAEINEHVDACLSGMA</sequence>
<dbReference type="GO" id="GO:0008270">
    <property type="term" value="F:zinc ion binding"/>
    <property type="evidence" value="ECO:0007669"/>
    <property type="project" value="UniProtKB-KW"/>
</dbReference>
<dbReference type="PANTHER" id="PTHR21220:SF0">
    <property type="entry name" value="DNA-DEPENDENT METALLOPROTEASE SPRTN"/>
    <property type="match status" value="1"/>
</dbReference>
<feature type="region of interest" description="Disordered" evidence="13">
    <location>
        <begin position="369"/>
        <end position="450"/>
    </location>
</feature>
<gene>
    <name evidence="16" type="ORF">CVIRNUC_001306</name>
</gene>
<dbReference type="PANTHER" id="PTHR21220">
    <property type="entry name" value="DNA-DEPENDENT METALLOPROTEASE SPRTN"/>
    <property type="match status" value="1"/>
</dbReference>
<keyword evidence="6" id="KW-0227">DNA damage</keyword>
<evidence type="ECO:0000256" key="9">
    <source>
        <dbReference type="ARBA" id="ARBA00022833"/>
    </source>
</evidence>
<keyword evidence="8" id="KW-0378">Hydrolase</keyword>
<dbReference type="Proteomes" id="UP001314263">
    <property type="component" value="Unassembled WGS sequence"/>
</dbReference>
<feature type="compositionally biased region" description="Polar residues" evidence="13">
    <location>
        <begin position="332"/>
        <end position="342"/>
    </location>
</feature>
<dbReference type="Pfam" id="PF10263">
    <property type="entry name" value="SprT-like"/>
    <property type="match status" value="1"/>
</dbReference>
<comment type="subcellular location">
    <subcellularLocation>
        <location evidence="1">Chromosome</location>
    </subcellularLocation>
</comment>
<evidence type="ECO:0000259" key="14">
    <source>
        <dbReference type="SMART" id="SM00731"/>
    </source>
</evidence>
<dbReference type="InterPro" id="IPR006642">
    <property type="entry name" value="Rad18_UBZ4"/>
</dbReference>
<evidence type="ECO:0000256" key="13">
    <source>
        <dbReference type="SAM" id="MobiDB-lite"/>
    </source>
</evidence>
<keyword evidence="9" id="KW-0862">Zinc</keyword>
<evidence type="ECO:0000256" key="11">
    <source>
        <dbReference type="ARBA" id="ARBA00023204"/>
    </source>
</evidence>
<evidence type="ECO:0000256" key="5">
    <source>
        <dbReference type="ARBA" id="ARBA00022723"/>
    </source>
</evidence>
<reference evidence="16 17" key="1">
    <citation type="submission" date="2023-10" db="EMBL/GenBank/DDBJ databases">
        <authorList>
            <person name="Maclean D."/>
            <person name="Macfadyen A."/>
        </authorList>
    </citation>
    <scope>NUCLEOTIDE SEQUENCE [LARGE SCALE GENOMIC DNA]</scope>
</reference>
<feature type="region of interest" description="Disordered" evidence="13">
    <location>
        <begin position="202"/>
        <end position="349"/>
    </location>
</feature>
<dbReference type="GO" id="GO:0005694">
    <property type="term" value="C:chromosome"/>
    <property type="evidence" value="ECO:0007669"/>
    <property type="project" value="UniProtKB-SubCell"/>
</dbReference>
<evidence type="ECO:0000256" key="8">
    <source>
        <dbReference type="ARBA" id="ARBA00022801"/>
    </source>
</evidence>
<dbReference type="SMART" id="SM00734">
    <property type="entry name" value="ZnF_Rad18"/>
    <property type="match status" value="1"/>
</dbReference>
<name>A0AAV1HVQ7_9CHLO</name>
<protein>
    <recommendedName>
        <fullName evidence="12">Protein with SprT-like domain at the N terminus</fullName>
    </recommendedName>
</protein>
<keyword evidence="5" id="KW-0479">Metal-binding</keyword>
<evidence type="ECO:0000313" key="16">
    <source>
        <dbReference type="EMBL" id="CAK0741189.1"/>
    </source>
</evidence>
<keyword evidence="11" id="KW-0234">DNA repair</keyword>
<evidence type="ECO:0000256" key="4">
    <source>
        <dbReference type="ARBA" id="ARBA00022670"/>
    </source>
</evidence>
<evidence type="ECO:0000256" key="3">
    <source>
        <dbReference type="ARBA" id="ARBA00022454"/>
    </source>
</evidence>
<evidence type="ECO:0000256" key="2">
    <source>
        <dbReference type="ARBA" id="ARBA00010724"/>
    </source>
</evidence>
<feature type="domain" description="UBZ4-type" evidence="15">
    <location>
        <begin position="453"/>
        <end position="481"/>
    </location>
</feature>
<evidence type="ECO:0000256" key="10">
    <source>
        <dbReference type="ARBA" id="ARBA00023049"/>
    </source>
</evidence>
<dbReference type="GO" id="GO:0004222">
    <property type="term" value="F:metalloendopeptidase activity"/>
    <property type="evidence" value="ECO:0007669"/>
    <property type="project" value="InterPro"/>
</dbReference>
<dbReference type="GO" id="GO:0003697">
    <property type="term" value="F:single-stranded DNA binding"/>
    <property type="evidence" value="ECO:0007669"/>
    <property type="project" value="InterPro"/>
</dbReference>
<dbReference type="Gene3D" id="3.30.160.60">
    <property type="entry name" value="Classic Zinc Finger"/>
    <property type="match status" value="1"/>
</dbReference>
<evidence type="ECO:0000256" key="7">
    <source>
        <dbReference type="ARBA" id="ARBA00022771"/>
    </source>
</evidence>
<evidence type="ECO:0000256" key="1">
    <source>
        <dbReference type="ARBA" id="ARBA00004286"/>
    </source>
</evidence>
<dbReference type="GO" id="GO:0006508">
    <property type="term" value="P:proteolysis"/>
    <property type="evidence" value="ECO:0007669"/>
    <property type="project" value="UniProtKB-KW"/>
</dbReference>
<keyword evidence="10" id="KW-0482">Metalloprotease</keyword>
<comment type="caution">
    <text evidence="16">The sequence shown here is derived from an EMBL/GenBank/DDBJ whole genome shotgun (WGS) entry which is preliminary data.</text>
</comment>
<dbReference type="InterPro" id="IPR044245">
    <property type="entry name" value="Spartan"/>
</dbReference>
<evidence type="ECO:0000256" key="6">
    <source>
        <dbReference type="ARBA" id="ARBA00022763"/>
    </source>
</evidence>
<dbReference type="GO" id="GO:0005634">
    <property type="term" value="C:nucleus"/>
    <property type="evidence" value="ECO:0007669"/>
    <property type="project" value="TreeGrafter"/>
</dbReference>